<comment type="catalytic activity">
    <reaction evidence="1">
        <text>ATP + protein L-histidine = ADP + protein N-phospho-L-histidine.</text>
        <dbReference type="EC" id="2.7.13.3"/>
    </reaction>
</comment>
<keyword evidence="11" id="KW-0902">Two-component regulatory system</keyword>
<dbReference type="GO" id="GO:0016020">
    <property type="term" value="C:membrane"/>
    <property type="evidence" value="ECO:0007669"/>
    <property type="project" value="InterPro"/>
</dbReference>
<evidence type="ECO:0000256" key="11">
    <source>
        <dbReference type="ARBA" id="ARBA00023012"/>
    </source>
</evidence>
<evidence type="ECO:0000256" key="3">
    <source>
        <dbReference type="ARBA" id="ARBA00004496"/>
    </source>
</evidence>
<proteinExistence type="predicted"/>
<evidence type="ECO:0000256" key="7">
    <source>
        <dbReference type="ARBA" id="ARBA00022490"/>
    </source>
</evidence>
<dbReference type="GO" id="GO:0000155">
    <property type="term" value="F:phosphorelay sensor kinase activity"/>
    <property type="evidence" value="ECO:0007669"/>
    <property type="project" value="InterPro"/>
</dbReference>
<evidence type="ECO:0000259" key="15">
    <source>
        <dbReference type="SMART" id="SM00065"/>
    </source>
</evidence>
<evidence type="ECO:0000256" key="10">
    <source>
        <dbReference type="ARBA" id="ARBA00023004"/>
    </source>
</evidence>
<evidence type="ECO:0000256" key="12">
    <source>
        <dbReference type="ARBA" id="ARBA00023014"/>
    </source>
</evidence>
<dbReference type="Pfam" id="PF07730">
    <property type="entry name" value="HisKA_3"/>
    <property type="match status" value="1"/>
</dbReference>
<dbReference type="GO" id="GO:0005737">
    <property type="term" value="C:cytoplasm"/>
    <property type="evidence" value="ECO:0007669"/>
    <property type="project" value="UniProtKB-SubCell"/>
</dbReference>
<dbReference type="InterPro" id="IPR036890">
    <property type="entry name" value="HATPase_C_sf"/>
</dbReference>
<comment type="cofactor">
    <cofactor evidence="2">
        <name>[4Fe-4S] cluster</name>
        <dbReference type="ChEBI" id="CHEBI:49883"/>
    </cofactor>
</comment>
<dbReference type="AlphaFoldDB" id="A0A4Q8BBJ6"/>
<dbReference type="RefSeq" id="WP_165439952.1">
    <property type="nucleotide sequence ID" value="NZ_SHLD01000001.1"/>
</dbReference>
<evidence type="ECO:0000256" key="1">
    <source>
        <dbReference type="ARBA" id="ARBA00000085"/>
    </source>
</evidence>
<dbReference type="EC" id="2.7.13.3" evidence="4"/>
<evidence type="ECO:0000256" key="9">
    <source>
        <dbReference type="ARBA" id="ARBA00022777"/>
    </source>
</evidence>
<organism evidence="16 17">
    <name type="scientific">Micromonospora kangleipakensis</name>
    <dbReference type="NCBI Taxonomy" id="1077942"/>
    <lineage>
        <taxon>Bacteria</taxon>
        <taxon>Bacillati</taxon>
        <taxon>Actinomycetota</taxon>
        <taxon>Actinomycetes</taxon>
        <taxon>Micromonosporales</taxon>
        <taxon>Micromonosporaceae</taxon>
        <taxon>Micromonospora</taxon>
    </lineage>
</organism>
<dbReference type="EMBL" id="SHLD01000001">
    <property type="protein sequence ID" value="RZU74928.1"/>
    <property type="molecule type" value="Genomic_DNA"/>
</dbReference>
<dbReference type="SUPFAM" id="SSF55781">
    <property type="entry name" value="GAF domain-like"/>
    <property type="match status" value="1"/>
</dbReference>
<keyword evidence="10" id="KW-0408">Iron</keyword>
<dbReference type="InterPro" id="IPR011712">
    <property type="entry name" value="Sig_transdc_His_kin_sub3_dim/P"/>
</dbReference>
<dbReference type="InterPro" id="IPR050482">
    <property type="entry name" value="Sensor_HK_TwoCompSys"/>
</dbReference>
<comment type="caution">
    <text evidence="16">The sequence shown here is derived from an EMBL/GenBank/DDBJ whole genome shotgun (WGS) entry which is preliminary data.</text>
</comment>
<evidence type="ECO:0000256" key="4">
    <source>
        <dbReference type="ARBA" id="ARBA00012438"/>
    </source>
</evidence>
<keyword evidence="12" id="KW-0411">Iron-sulfur</keyword>
<keyword evidence="6" id="KW-0479">Metal-binding</keyword>
<evidence type="ECO:0000256" key="6">
    <source>
        <dbReference type="ARBA" id="ARBA00022485"/>
    </source>
</evidence>
<dbReference type="PANTHER" id="PTHR24421">
    <property type="entry name" value="NITRATE/NITRITE SENSOR PROTEIN NARX-RELATED"/>
    <property type="match status" value="1"/>
</dbReference>
<name>A0A4Q8BBJ6_9ACTN</name>
<keyword evidence="6" id="KW-0004">4Fe-4S</keyword>
<dbReference type="Gene3D" id="3.30.450.40">
    <property type="match status" value="1"/>
</dbReference>
<dbReference type="InterPro" id="IPR004358">
    <property type="entry name" value="Sig_transdc_His_kin-like_C"/>
</dbReference>
<dbReference type="PRINTS" id="PR00344">
    <property type="entry name" value="BCTRLSENSOR"/>
</dbReference>
<keyword evidence="7" id="KW-0963">Cytoplasm</keyword>
<evidence type="ECO:0000256" key="8">
    <source>
        <dbReference type="ARBA" id="ARBA00022679"/>
    </source>
</evidence>
<comment type="subcellular location">
    <subcellularLocation>
        <location evidence="3">Cytoplasm</location>
    </subcellularLocation>
</comment>
<dbReference type="InterPro" id="IPR003594">
    <property type="entry name" value="HATPase_dom"/>
</dbReference>
<keyword evidence="17" id="KW-1185">Reference proteome</keyword>
<keyword evidence="8" id="KW-0808">Transferase</keyword>
<comment type="function">
    <text evidence="13">Member of the two-component regulatory system NreB/NreC involved in the control of dissimilatory nitrate/nitrite reduction in response to oxygen. NreB functions as a direct oxygen sensor histidine kinase which is autophosphorylated, in the absence of oxygen, probably at the conserved histidine residue, and transfers its phosphate group probably to a conserved aspartate residue of NreC. NreB/NreC activates the expression of the nitrate (narGHJI) and nitrite (nir) reductase operons, as well as the putative nitrate transporter gene narT.</text>
</comment>
<dbReference type="GO" id="GO:0051539">
    <property type="term" value="F:4 iron, 4 sulfur cluster binding"/>
    <property type="evidence" value="ECO:0007669"/>
    <property type="project" value="UniProtKB-KW"/>
</dbReference>
<dbReference type="GO" id="GO:0046983">
    <property type="term" value="F:protein dimerization activity"/>
    <property type="evidence" value="ECO:0007669"/>
    <property type="project" value="InterPro"/>
</dbReference>
<dbReference type="Pfam" id="PF01590">
    <property type="entry name" value="GAF"/>
    <property type="match status" value="1"/>
</dbReference>
<feature type="domain" description="GAF" evidence="15">
    <location>
        <begin position="68"/>
        <end position="216"/>
    </location>
</feature>
<evidence type="ECO:0000256" key="13">
    <source>
        <dbReference type="ARBA" id="ARBA00024827"/>
    </source>
</evidence>
<evidence type="ECO:0000256" key="14">
    <source>
        <dbReference type="ARBA" id="ARBA00030800"/>
    </source>
</evidence>
<evidence type="ECO:0000256" key="5">
    <source>
        <dbReference type="ARBA" id="ARBA00017322"/>
    </source>
</evidence>
<reference evidence="16 17" key="1">
    <citation type="submission" date="2019-02" db="EMBL/GenBank/DDBJ databases">
        <title>Sequencing the genomes of 1000 actinobacteria strains.</title>
        <authorList>
            <person name="Klenk H.-P."/>
        </authorList>
    </citation>
    <scope>NUCLEOTIDE SEQUENCE [LARGE SCALE GENOMIC DNA]</scope>
    <source>
        <strain evidence="16 17">DSM 45612</strain>
    </source>
</reference>
<dbReference type="Proteomes" id="UP000294114">
    <property type="component" value="Unassembled WGS sequence"/>
</dbReference>
<dbReference type="InterPro" id="IPR003018">
    <property type="entry name" value="GAF"/>
</dbReference>
<dbReference type="InterPro" id="IPR029016">
    <property type="entry name" value="GAF-like_dom_sf"/>
</dbReference>
<evidence type="ECO:0000313" key="17">
    <source>
        <dbReference type="Proteomes" id="UP000294114"/>
    </source>
</evidence>
<sequence length="417" mass="44579">MYLHLEVVRIQPAARRLHDSDSDIGESSRVQIGTIMSNHGHRGHEPSMLPDILARIDQEYVEILELLDAPAATNRIMQVVPDATGVDLAWIGEPAGADKIVLQYPVNTVTNLVRGIVVPIGTGLGGKVMAARRPMWVGDYCESDDISPHHKAPAAAEGIKAMIAVPVMHRGALLGVLYGANRGPTPFGDRTVQAMEQVAARVAAAGAVAERARHAAEVAVHEERRLVALRLHDTVGAVLFTLRAGIRRLGDEVELDEEIKTRLHTLEQQAAEASEALRGSLRVLSAPPGEVALGVALRGHCRAFQERTGIPARLIMLTDLPTLPQDRIATLADATREALLNVEKHARAKSVVLSVYCQRNGVAVTIADDGVGFTDEASWGDGLGLAATAERLGRVGGTMNIGSNEDGGITVQAWLPQ</sequence>
<dbReference type="SMART" id="SM00065">
    <property type="entry name" value="GAF"/>
    <property type="match status" value="1"/>
</dbReference>
<evidence type="ECO:0000313" key="16">
    <source>
        <dbReference type="EMBL" id="RZU74928.1"/>
    </source>
</evidence>
<dbReference type="Pfam" id="PF02518">
    <property type="entry name" value="HATPase_c"/>
    <property type="match status" value="1"/>
</dbReference>
<dbReference type="Gene3D" id="3.30.565.10">
    <property type="entry name" value="Histidine kinase-like ATPase, C-terminal domain"/>
    <property type="match status" value="1"/>
</dbReference>
<dbReference type="SUPFAM" id="SSF55874">
    <property type="entry name" value="ATPase domain of HSP90 chaperone/DNA topoisomerase II/histidine kinase"/>
    <property type="match status" value="1"/>
</dbReference>
<dbReference type="CDD" id="cd16917">
    <property type="entry name" value="HATPase_UhpB-NarQ-NarX-like"/>
    <property type="match status" value="1"/>
</dbReference>
<protein>
    <recommendedName>
        <fullName evidence="5">Oxygen sensor histidine kinase NreB</fullName>
        <ecNumber evidence="4">2.7.13.3</ecNumber>
    </recommendedName>
    <alternativeName>
        <fullName evidence="14">Nitrogen regulation protein B</fullName>
    </alternativeName>
</protein>
<evidence type="ECO:0000256" key="2">
    <source>
        <dbReference type="ARBA" id="ARBA00001966"/>
    </source>
</evidence>
<keyword evidence="9 16" id="KW-0418">Kinase</keyword>
<gene>
    <name evidence="16" type="ORF">EV384_3427</name>
</gene>
<accession>A0A4Q8BBJ6</accession>